<evidence type="ECO:0000256" key="7">
    <source>
        <dbReference type="ARBA" id="ARBA00023291"/>
    </source>
</evidence>
<dbReference type="Proteomes" id="UP001165135">
    <property type="component" value="Unassembled WGS sequence"/>
</dbReference>
<comment type="caution">
    <text evidence="10">The sequence shown here is derived from an EMBL/GenBank/DDBJ whole genome shotgun (WGS) entry which is preliminary data.</text>
</comment>
<feature type="domain" description="4Fe-4S ferredoxin-type" evidence="9">
    <location>
        <begin position="1"/>
        <end position="29"/>
    </location>
</feature>
<dbReference type="RefSeq" id="WP_285630398.1">
    <property type="nucleotide sequence ID" value="NZ_BSTJ01000011.1"/>
</dbReference>
<sequence>MKITVDPARCQGYANCVAAAPDVFDIDDVTGKVVLLRTEGDPGEIREAARACPVAAISVED</sequence>
<dbReference type="Pfam" id="PF13370">
    <property type="entry name" value="Fer4_13"/>
    <property type="match status" value="1"/>
</dbReference>
<evidence type="ECO:0000313" key="11">
    <source>
        <dbReference type="Proteomes" id="UP001165135"/>
    </source>
</evidence>
<dbReference type="InterPro" id="IPR017896">
    <property type="entry name" value="4Fe4S_Fe-S-bd"/>
</dbReference>
<evidence type="ECO:0000256" key="4">
    <source>
        <dbReference type="ARBA" id="ARBA00022982"/>
    </source>
</evidence>
<dbReference type="GO" id="GO:0009055">
    <property type="term" value="F:electron transfer activity"/>
    <property type="evidence" value="ECO:0007669"/>
    <property type="project" value="UniProtKB-UniRule"/>
</dbReference>
<dbReference type="SUPFAM" id="SSF54862">
    <property type="entry name" value="4Fe-4S ferredoxins"/>
    <property type="match status" value="1"/>
</dbReference>
<organism evidence="10 11">
    <name type="scientific">Actinoallomurus iriomotensis</name>
    <dbReference type="NCBI Taxonomy" id="478107"/>
    <lineage>
        <taxon>Bacteria</taxon>
        <taxon>Bacillati</taxon>
        <taxon>Actinomycetota</taxon>
        <taxon>Actinomycetes</taxon>
        <taxon>Streptosporangiales</taxon>
        <taxon>Thermomonosporaceae</taxon>
        <taxon>Actinoallomurus</taxon>
    </lineage>
</organism>
<comment type="function">
    <text evidence="8">Ferredoxins are iron-sulfur proteins that transfer electrons in a wide variety of metabolic reactions.</text>
</comment>
<keyword evidence="5 8" id="KW-0408">Iron</keyword>
<evidence type="ECO:0000256" key="8">
    <source>
        <dbReference type="RuleBase" id="RU368020"/>
    </source>
</evidence>
<evidence type="ECO:0000256" key="2">
    <source>
        <dbReference type="ARBA" id="ARBA00022448"/>
    </source>
</evidence>
<reference evidence="10" key="1">
    <citation type="submission" date="2023-03" db="EMBL/GenBank/DDBJ databases">
        <title>Actinoallomurus iriomotensis NBRC 103681.</title>
        <authorList>
            <person name="Ichikawa N."/>
            <person name="Sato H."/>
            <person name="Tonouchi N."/>
        </authorList>
    </citation>
    <scope>NUCLEOTIDE SEQUENCE</scope>
    <source>
        <strain evidence="10">NBRC 103681</strain>
    </source>
</reference>
<dbReference type="InterPro" id="IPR051269">
    <property type="entry name" value="Fe-S_cluster_ET"/>
</dbReference>
<keyword evidence="4 8" id="KW-0249">Electron transport</keyword>
<proteinExistence type="predicted"/>
<name>A0A9W6RS92_9ACTN</name>
<evidence type="ECO:0000256" key="3">
    <source>
        <dbReference type="ARBA" id="ARBA00022723"/>
    </source>
</evidence>
<dbReference type="PRINTS" id="PR00352">
    <property type="entry name" value="3FE4SFRDOXIN"/>
</dbReference>
<evidence type="ECO:0000313" key="10">
    <source>
        <dbReference type="EMBL" id="GLY79242.1"/>
    </source>
</evidence>
<dbReference type="GO" id="GO:0005506">
    <property type="term" value="F:iron ion binding"/>
    <property type="evidence" value="ECO:0007669"/>
    <property type="project" value="UniProtKB-UniRule"/>
</dbReference>
<dbReference type="Gene3D" id="3.30.70.20">
    <property type="match status" value="1"/>
</dbReference>
<keyword evidence="3 8" id="KW-0479">Metal-binding</keyword>
<accession>A0A9W6RS92</accession>
<dbReference type="GO" id="GO:0051538">
    <property type="term" value="F:3 iron, 4 sulfur cluster binding"/>
    <property type="evidence" value="ECO:0007669"/>
    <property type="project" value="UniProtKB-KW"/>
</dbReference>
<comment type="cofactor">
    <cofactor evidence="1">
        <name>[3Fe-4S] cluster</name>
        <dbReference type="ChEBI" id="CHEBI:21137"/>
    </cofactor>
</comment>
<protein>
    <recommendedName>
        <fullName evidence="8">Ferredoxin</fullName>
    </recommendedName>
</protein>
<dbReference type="PANTHER" id="PTHR36923:SF3">
    <property type="entry name" value="FERREDOXIN"/>
    <property type="match status" value="1"/>
</dbReference>
<keyword evidence="7" id="KW-0003">3Fe-4S</keyword>
<dbReference type="PROSITE" id="PS51379">
    <property type="entry name" value="4FE4S_FER_2"/>
    <property type="match status" value="1"/>
</dbReference>
<evidence type="ECO:0000259" key="9">
    <source>
        <dbReference type="PROSITE" id="PS51379"/>
    </source>
</evidence>
<evidence type="ECO:0000256" key="5">
    <source>
        <dbReference type="ARBA" id="ARBA00023004"/>
    </source>
</evidence>
<dbReference type="EMBL" id="BSTJ01000011">
    <property type="protein sequence ID" value="GLY79242.1"/>
    <property type="molecule type" value="Genomic_DNA"/>
</dbReference>
<evidence type="ECO:0000256" key="1">
    <source>
        <dbReference type="ARBA" id="ARBA00001927"/>
    </source>
</evidence>
<keyword evidence="2 8" id="KW-0813">Transport</keyword>
<dbReference type="InterPro" id="IPR001080">
    <property type="entry name" value="3Fe4S_ferredoxin"/>
</dbReference>
<gene>
    <name evidence="10" type="ORF">Airi01_075090</name>
</gene>
<keyword evidence="6 8" id="KW-0411">Iron-sulfur</keyword>
<evidence type="ECO:0000256" key="6">
    <source>
        <dbReference type="ARBA" id="ARBA00023014"/>
    </source>
</evidence>
<dbReference type="AlphaFoldDB" id="A0A9W6RS92"/>
<dbReference type="PANTHER" id="PTHR36923">
    <property type="entry name" value="FERREDOXIN"/>
    <property type="match status" value="1"/>
</dbReference>